<evidence type="ECO:0000256" key="6">
    <source>
        <dbReference type="ARBA" id="ARBA00023242"/>
    </source>
</evidence>
<keyword evidence="5" id="KW-0804">Transcription</keyword>
<evidence type="ECO:0000313" key="9">
    <source>
        <dbReference type="Proteomes" id="UP001187471"/>
    </source>
</evidence>
<evidence type="ECO:0000313" key="8">
    <source>
        <dbReference type="EMBL" id="KAK2992749.1"/>
    </source>
</evidence>
<dbReference type="PROSITE" id="PS51519">
    <property type="entry name" value="RWP_RK"/>
    <property type="match status" value="1"/>
</dbReference>
<evidence type="ECO:0000256" key="4">
    <source>
        <dbReference type="ARBA" id="ARBA00023125"/>
    </source>
</evidence>
<evidence type="ECO:0000256" key="5">
    <source>
        <dbReference type="ARBA" id="ARBA00023163"/>
    </source>
</evidence>
<protein>
    <recommendedName>
        <fullName evidence="7">RWP-RK domain-containing protein</fullName>
    </recommendedName>
</protein>
<comment type="caution">
    <text evidence="8">The sequence shown here is derived from an EMBL/GenBank/DDBJ whole genome shotgun (WGS) entry which is preliminary data.</text>
</comment>
<dbReference type="PANTHER" id="PTHR46373">
    <property type="entry name" value="PROTEIN RKD4"/>
    <property type="match status" value="1"/>
</dbReference>
<dbReference type="GO" id="GO:0003677">
    <property type="term" value="F:DNA binding"/>
    <property type="evidence" value="ECO:0007669"/>
    <property type="project" value="UniProtKB-KW"/>
</dbReference>
<dbReference type="PANTHER" id="PTHR46373:SF20">
    <property type="entry name" value="PROTEIN RKD1"/>
    <property type="match status" value="1"/>
</dbReference>
<organism evidence="8 9">
    <name type="scientific">Escallonia rubra</name>
    <dbReference type="NCBI Taxonomy" id="112253"/>
    <lineage>
        <taxon>Eukaryota</taxon>
        <taxon>Viridiplantae</taxon>
        <taxon>Streptophyta</taxon>
        <taxon>Embryophyta</taxon>
        <taxon>Tracheophyta</taxon>
        <taxon>Spermatophyta</taxon>
        <taxon>Magnoliopsida</taxon>
        <taxon>eudicotyledons</taxon>
        <taxon>Gunneridae</taxon>
        <taxon>Pentapetalae</taxon>
        <taxon>asterids</taxon>
        <taxon>campanulids</taxon>
        <taxon>Escalloniales</taxon>
        <taxon>Escalloniaceae</taxon>
        <taxon>Escallonia</taxon>
    </lineage>
</organism>
<keyword evidence="3" id="KW-0175">Coiled coil</keyword>
<keyword evidence="6" id="KW-0539">Nucleus</keyword>
<evidence type="ECO:0000259" key="7">
    <source>
        <dbReference type="PROSITE" id="PS51519"/>
    </source>
</evidence>
<keyword evidence="4" id="KW-0238">DNA-binding</keyword>
<dbReference type="GO" id="GO:0003700">
    <property type="term" value="F:DNA-binding transcription factor activity"/>
    <property type="evidence" value="ECO:0007669"/>
    <property type="project" value="InterPro"/>
</dbReference>
<dbReference type="Pfam" id="PF02042">
    <property type="entry name" value="RWP-RK"/>
    <property type="match status" value="1"/>
</dbReference>
<sequence>MASAQLEVVKVEPQNEYNWLYFDKQPHGMFEQQSPFSSLDQFFLECDPYLFPQQNKHNIPYFDDITGDLWLFDANFSSFCDNNILLDDAKPMHLTATTEQNFNQHLVANVGHHVVGEVPTEVDQLGFTSDSSMEEVMVKRQSGSRPKSSALELDEIQKYFHVPITKAAKELRVGLTVLKKRCRELNIMRWPHRKIKSLKSLIDNVKELGLTGEIGMLEEHKRMLEQLPELELTERTKKLRQACFKANYKKRRFLTAAAPN</sequence>
<dbReference type="Proteomes" id="UP001187471">
    <property type="component" value="Unassembled WGS sequence"/>
</dbReference>
<accession>A0AA88RMK3</accession>
<name>A0AA88RMK3_9ASTE</name>
<evidence type="ECO:0000256" key="1">
    <source>
        <dbReference type="ARBA" id="ARBA00004049"/>
    </source>
</evidence>
<evidence type="ECO:0000256" key="3">
    <source>
        <dbReference type="ARBA" id="ARBA00023054"/>
    </source>
</evidence>
<evidence type="ECO:0000256" key="2">
    <source>
        <dbReference type="ARBA" id="ARBA00023015"/>
    </source>
</evidence>
<proteinExistence type="predicted"/>
<dbReference type="EMBL" id="JAVXUO010000385">
    <property type="protein sequence ID" value="KAK2992749.1"/>
    <property type="molecule type" value="Genomic_DNA"/>
</dbReference>
<gene>
    <name evidence="8" type="ORF">RJ640_023262</name>
</gene>
<feature type="domain" description="RWP-RK" evidence="7">
    <location>
        <begin position="134"/>
        <end position="219"/>
    </location>
</feature>
<comment type="function">
    <text evidence="1">Putative transcription factor.</text>
</comment>
<reference evidence="8" key="1">
    <citation type="submission" date="2022-12" db="EMBL/GenBank/DDBJ databases">
        <title>Draft genome assemblies for two species of Escallonia (Escalloniales).</title>
        <authorList>
            <person name="Chanderbali A."/>
            <person name="Dervinis C."/>
            <person name="Anghel I."/>
            <person name="Soltis D."/>
            <person name="Soltis P."/>
            <person name="Zapata F."/>
        </authorList>
    </citation>
    <scope>NUCLEOTIDE SEQUENCE</scope>
    <source>
        <strain evidence="8">UCBG92.1500</strain>
        <tissue evidence="8">Leaf</tissue>
    </source>
</reference>
<dbReference type="InterPro" id="IPR044607">
    <property type="entry name" value="RKD-like"/>
</dbReference>
<dbReference type="AlphaFoldDB" id="A0AA88RMK3"/>
<keyword evidence="9" id="KW-1185">Reference proteome</keyword>
<keyword evidence="2" id="KW-0805">Transcription regulation</keyword>
<dbReference type="InterPro" id="IPR003035">
    <property type="entry name" value="RWP-RK_dom"/>
</dbReference>